<keyword evidence="2" id="KW-0732">Signal</keyword>
<organism evidence="3 4">
    <name type="scientific">Hippocampus comes</name>
    <name type="common">Tiger tail seahorse</name>
    <dbReference type="NCBI Taxonomy" id="109280"/>
    <lineage>
        <taxon>Eukaryota</taxon>
        <taxon>Metazoa</taxon>
        <taxon>Chordata</taxon>
        <taxon>Craniata</taxon>
        <taxon>Vertebrata</taxon>
        <taxon>Euteleostomi</taxon>
        <taxon>Actinopterygii</taxon>
        <taxon>Neopterygii</taxon>
        <taxon>Teleostei</taxon>
        <taxon>Neoteleostei</taxon>
        <taxon>Acanthomorphata</taxon>
        <taxon>Syngnathiaria</taxon>
        <taxon>Syngnathiformes</taxon>
        <taxon>Syngnathoidei</taxon>
        <taxon>Syngnathidae</taxon>
        <taxon>Hippocampus</taxon>
    </lineage>
</organism>
<protein>
    <submittedName>
        <fullName evidence="3">Uncharacterized protein</fullName>
    </submittedName>
</protein>
<evidence type="ECO:0000256" key="2">
    <source>
        <dbReference type="SAM" id="SignalP"/>
    </source>
</evidence>
<feature type="region of interest" description="Disordered" evidence="1">
    <location>
        <begin position="23"/>
        <end position="45"/>
    </location>
</feature>
<feature type="chain" id="PRO_5018674819" evidence="2">
    <location>
        <begin position="17"/>
        <end position="45"/>
    </location>
</feature>
<reference evidence="3" key="1">
    <citation type="submission" date="2025-08" db="UniProtKB">
        <authorList>
            <consortium name="Ensembl"/>
        </authorList>
    </citation>
    <scope>IDENTIFICATION</scope>
</reference>
<reference evidence="3" key="2">
    <citation type="submission" date="2025-09" db="UniProtKB">
        <authorList>
            <consortium name="Ensembl"/>
        </authorList>
    </citation>
    <scope>IDENTIFICATION</scope>
</reference>
<evidence type="ECO:0000256" key="1">
    <source>
        <dbReference type="SAM" id="MobiDB-lite"/>
    </source>
</evidence>
<sequence>MCTTIMVVSTLALVLRQRFISRGTSEQTQQQTEEKQKKPWNQMKK</sequence>
<evidence type="ECO:0000313" key="4">
    <source>
        <dbReference type="Proteomes" id="UP000264820"/>
    </source>
</evidence>
<dbReference type="Ensembl" id="ENSHCOT00000023028.1">
    <property type="protein sequence ID" value="ENSHCOP00000027156.1"/>
    <property type="gene ID" value="ENSHCOG00000018729.1"/>
</dbReference>
<evidence type="ECO:0000313" key="3">
    <source>
        <dbReference type="Ensembl" id="ENSHCOP00000027156.1"/>
    </source>
</evidence>
<accession>A0A3Q2Z5Q2</accession>
<dbReference type="Proteomes" id="UP000264820">
    <property type="component" value="Unplaced"/>
</dbReference>
<dbReference type="AlphaFoldDB" id="A0A3Q2Z5Q2"/>
<keyword evidence="4" id="KW-1185">Reference proteome</keyword>
<proteinExistence type="predicted"/>
<feature type="signal peptide" evidence="2">
    <location>
        <begin position="1"/>
        <end position="16"/>
    </location>
</feature>
<name>A0A3Q2Z5Q2_HIPCM</name>